<feature type="compositionally biased region" description="Polar residues" evidence="1">
    <location>
        <begin position="11"/>
        <end position="25"/>
    </location>
</feature>
<feature type="region of interest" description="Disordered" evidence="1">
    <location>
        <begin position="1"/>
        <end position="39"/>
    </location>
</feature>
<sequence length="241" mass="26670">MSESFDPLSAVPNNSLLGMSFTPDSATDEPQAEASEVPIPEDIPQIIRVTWELDSQIPPFENRLEGMVFTLHRLAQLPEIAQANLESEELDALRQIIDENPDALVALPFALPDDGDDFLQQLPRLVWSENIEGVAVVYETDAMLTAAEMQAAPHEAEERQHYLETIKQDREKSRFVVAATREESWSVVHPKFESDPEHIEQGPALVLDLLQLITNGRDDNTDDADDTSAAGGDDTAKPAES</sequence>
<reference evidence="2 3" key="1">
    <citation type="submission" date="2020-04" db="EMBL/GenBank/DDBJ databases">
        <title>Antimicrobial susceptibility and clonality of vaginal-derived multi-drug resistant Mobiluncus isolates in China.</title>
        <authorList>
            <person name="Zhang X."/>
        </authorList>
    </citation>
    <scope>NUCLEOTIDE SEQUENCE [LARGE SCALE GENOMIC DNA]</scope>
    <source>
        <strain evidence="2 3">13</strain>
    </source>
</reference>
<organism evidence="2 3">
    <name type="scientific">Mobiluncus mulieris</name>
    <dbReference type="NCBI Taxonomy" id="2052"/>
    <lineage>
        <taxon>Bacteria</taxon>
        <taxon>Bacillati</taxon>
        <taxon>Actinomycetota</taxon>
        <taxon>Actinomycetes</taxon>
        <taxon>Actinomycetales</taxon>
        <taxon>Actinomycetaceae</taxon>
        <taxon>Mobiluncus</taxon>
    </lineage>
</organism>
<name>A0A7Y0U0Q6_9ACTO</name>
<dbReference type="EMBL" id="JABCUR010000003">
    <property type="protein sequence ID" value="NMW64800.1"/>
    <property type="molecule type" value="Genomic_DNA"/>
</dbReference>
<dbReference type="RefSeq" id="WP_169771771.1">
    <property type="nucleotide sequence ID" value="NZ_JABCUR010000003.1"/>
</dbReference>
<accession>A0A7Y0U0Q6</accession>
<evidence type="ECO:0000256" key="1">
    <source>
        <dbReference type="SAM" id="MobiDB-lite"/>
    </source>
</evidence>
<dbReference type="Proteomes" id="UP000578252">
    <property type="component" value="Unassembled WGS sequence"/>
</dbReference>
<proteinExistence type="predicted"/>
<gene>
    <name evidence="2" type="ORF">HHJ78_04470</name>
</gene>
<protein>
    <submittedName>
        <fullName evidence="2">Uncharacterized protein</fullName>
    </submittedName>
</protein>
<evidence type="ECO:0000313" key="3">
    <source>
        <dbReference type="Proteomes" id="UP000578252"/>
    </source>
</evidence>
<comment type="caution">
    <text evidence="2">The sequence shown here is derived from an EMBL/GenBank/DDBJ whole genome shotgun (WGS) entry which is preliminary data.</text>
</comment>
<evidence type="ECO:0000313" key="2">
    <source>
        <dbReference type="EMBL" id="NMW64800.1"/>
    </source>
</evidence>
<dbReference type="AlphaFoldDB" id="A0A7Y0U0Q6"/>
<feature type="region of interest" description="Disordered" evidence="1">
    <location>
        <begin position="216"/>
        <end position="241"/>
    </location>
</feature>